<dbReference type="EMBL" id="JAPTNE010000018">
    <property type="protein sequence ID" value="MCZ0808069.1"/>
    <property type="molecule type" value="Genomic_DNA"/>
</dbReference>
<organism evidence="1 2">
    <name type="scientific">Brevibacillus laterosporus</name>
    <name type="common">Bacillus laterosporus</name>
    <dbReference type="NCBI Taxonomy" id="1465"/>
    <lineage>
        <taxon>Bacteria</taxon>
        <taxon>Bacillati</taxon>
        <taxon>Bacillota</taxon>
        <taxon>Bacilli</taxon>
        <taxon>Bacillales</taxon>
        <taxon>Paenibacillaceae</taxon>
        <taxon>Brevibacillus</taxon>
    </lineage>
</organism>
<name>A0AAP3DGJ3_BRELA</name>
<accession>A0AAP3DGJ3</accession>
<evidence type="ECO:0000313" key="2">
    <source>
        <dbReference type="Proteomes" id="UP001077662"/>
    </source>
</evidence>
<dbReference type="RefSeq" id="WP_258433888.1">
    <property type="nucleotide sequence ID" value="NZ_JANSGW010000018.1"/>
</dbReference>
<dbReference type="Proteomes" id="UP001077662">
    <property type="component" value="Unassembled WGS sequence"/>
</dbReference>
<dbReference type="AlphaFoldDB" id="A0AAP3DGJ3"/>
<gene>
    <name evidence="1" type="ORF">O0554_14325</name>
</gene>
<reference evidence="1" key="1">
    <citation type="submission" date="2022-09" db="EMBL/GenBank/DDBJ databases">
        <title>Genome analysis and characterization of larvicidal activity of Brevibacillus strains.</title>
        <authorList>
            <person name="Patrusheva E.V."/>
            <person name="Izotova A.O."/>
            <person name="Toshchakov S.V."/>
            <person name="Sineoky S.P."/>
        </authorList>
    </citation>
    <scope>NUCLEOTIDE SEQUENCE</scope>
    <source>
        <strain evidence="1">VKPM_B-13247</strain>
    </source>
</reference>
<comment type="caution">
    <text evidence="1">The sequence shown here is derived from an EMBL/GenBank/DDBJ whole genome shotgun (WGS) entry which is preliminary data.</text>
</comment>
<sequence length="73" mass="8363">MKKACAFKTIQNIYWDNWGRYVVAFPKGGVYVGTVHYNDSGEIQAITARSPIYDVKDDVDMECIEILEITEEL</sequence>
<evidence type="ECO:0000313" key="1">
    <source>
        <dbReference type="EMBL" id="MCZ0808069.1"/>
    </source>
</evidence>
<proteinExistence type="predicted"/>
<protein>
    <submittedName>
        <fullName evidence="1">Uncharacterized protein</fullName>
    </submittedName>
</protein>